<protein>
    <submittedName>
        <fullName evidence="1">Uncharacterized protein</fullName>
    </submittedName>
</protein>
<dbReference type="Proteomes" id="UP000218385">
    <property type="component" value="Chromosome"/>
</dbReference>
<name>A0AB33EM73_9PSED</name>
<evidence type="ECO:0000313" key="1">
    <source>
        <dbReference type="EMBL" id="ATE80541.1"/>
    </source>
</evidence>
<evidence type="ECO:0000313" key="2">
    <source>
        <dbReference type="Proteomes" id="UP000218385"/>
    </source>
</evidence>
<sequence length="99" mass="10593">MGIKLEPTLLWGGTPLFSLDDAIKLLGFCEQNDAAVLGIEGFKIAGGKRVPDMDCIADFSTLVAVAGREFPTASREAAKLFIESIADSDVFLEFVLVKA</sequence>
<organism evidence="1 2">
    <name type="scientific">Pseudomonas frederiksbergensis</name>
    <dbReference type="NCBI Taxonomy" id="104087"/>
    <lineage>
        <taxon>Bacteria</taxon>
        <taxon>Pseudomonadati</taxon>
        <taxon>Pseudomonadota</taxon>
        <taxon>Gammaproteobacteria</taxon>
        <taxon>Pseudomonadales</taxon>
        <taxon>Pseudomonadaceae</taxon>
        <taxon>Pseudomonas</taxon>
    </lineage>
</organism>
<reference evidence="1 2" key="1">
    <citation type="submission" date="2017-09" db="EMBL/GenBank/DDBJ databases">
        <title>Complete Genome sequence of Lysobacter capsici KNU-15.</title>
        <authorList>
            <person name="Kim M.-C."/>
            <person name="Yi H."/>
            <person name="Lee D.-W."/>
            <person name="Shin J.-H."/>
        </authorList>
    </citation>
    <scope>NUCLEOTIDE SEQUENCE [LARGE SCALE GENOMIC DNA]</scope>
    <source>
        <strain evidence="1 2">KNU-15</strain>
    </source>
</reference>
<accession>A0AB33EM73</accession>
<dbReference type="AlphaFoldDB" id="A0AB33EM73"/>
<gene>
    <name evidence="1" type="ORF">CNN82_12490</name>
</gene>
<proteinExistence type="predicted"/>
<dbReference type="EMBL" id="CP023466">
    <property type="protein sequence ID" value="ATE80541.1"/>
    <property type="molecule type" value="Genomic_DNA"/>
</dbReference>